<reference evidence="7 8" key="1">
    <citation type="submission" date="2020-02" db="EMBL/GenBank/DDBJ databases">
        <authorList>
            <person name="Zhang X.-Y."/>
        </authorList>
    </citation>
    <scope>NUCLEOTIDE SEQUENCE [LARGE SCALE GENOMIC DNA]</scope>
    <source>
        <strain evidence="7 8">C33</strain>
    </source>
</reference>
<evidence type="ECO:0000256" key="3">
    <source>
        <dbReference type="ARBA" id="ARBA00022603"/>
    </source>
</evidence>
<comment type="similarity">
    <text evidence="1 6">Belongs to the methyltransferase superfamily. RsmH family.</text>
</comment>
<dbReference type="EMBL" id="JAAGSC010000043">
    <property type="protein sequence ID" value="NDY96665.1"/>
    <property type="molecule type" value="Genomic_DNA"/>
</dbReference>
<accession>A0A845V9S1</accession>
<keyword evidence="6" id="KW-0963">Cytoplasm</keyword>
<dbReference type="HAMAP" id="MF_01007">
    <property type="entry name" value="16SrRNA_methyltr_H"/>
    <property type="match status" value="1"/>
</dbReference>
<keyword evidence="2 6" id="KW-0698">rRNA processing</keyword>
<dbReference type="GO" id="GO:0005737">
    <property type="term" value="C:cytoplasm"/>
    <property type="evidence" value="ECO:0007669"/>
    <property type="project" value="UniProtKB-SubCell"/>
</dbReference>
<dbReference type="PIRSF" id="PIRSF004486">
    <property type="entry name" value="MraW"/>
    <property type="match status" value="1"/>
</dbReference>
<dbReference type="NCBIfam" id="TIGR00006">
    <property type="entry name" value="16S rRNA (cytosine(1402)-N(4))-methyltransferase RsmH"/>
    <property type="match status" value="1"/>
</dbReference>
<evidence type="ECO:0000256" key="4">
    <source>
        <dbReference type="ARBA" id="ARBA00022679"/>
    </source>
</evidence>
<feature type="binding site" evidence="6">
    <location>
        <position position="55"/>
    </location>
    <ligand>
        <name>S-adenosyl-L-methionine</name>
        <dbReference type="ChEBI" id="CHEBI:59789"/>
    </ligand>
</feature>
<dbReference type="Gene3D" id="1.10.150.170">
    <property type="entry name" value="Putative methyltransferase TM0872, insert domain"/>
    <property type="match status" value="1"/>
</dbReference>
<comment type="caution">
    <text evidence="7">The sequence shown here is derived from an EMBL/GenBank/DDBJ whole genome shotgun (WGS) entry which is preliminary data.</text>
</comment>
<keyword evidence="5 6" id="KW-0949">S-adenosyl-L-methionine</keyword>
<feature type="binding site" evidence="6">
    <location>
        <position position="110"/>
    </location>
    <ligand>
        <name>S-adenosyl-L-methionine</name>
        <dbReference type="ChEBI" id="CHEBI:59789"/>
    </ligand>
</feature>
<comment type="catalytic activity">
    <reaction evidence="6">
        <text>cytidine(1402) in 16S rRNA + S-adenosyl-L-methionine = N(4)-methylcytidine(1402) in 16S rRNA + S-adenosyl-L-homocysteine + H(+)</text>
        <dbReference type="Rhea" id="RHEA:42928"/>
        <dbReference type="Rhea" id="RHEA-COMP:10286"/>
        <dbReference type="Rhea" id="RHEA-COMP:10287"/>
        <dbReference type="ChEBI" id="CHEBI:15378"/>
        <dbReference type="ChEBI" id="CHEBI:57856"/>
        <dbReference type="ChEBI" id="CHEBI:59789"/>
        <dbReference type="ChEBI" id="CHEBI:74506"/>
        <dbReference type="ChEBI" id="CHEBI:82748"/>
        <dbReference type="EC" id="2.1.1.199"/>
    </reaction>
</comment>
<proteinExistence type="inferred from homology"/>
<dbReference type="AlphaFoldDB" id="A0A845V9S1"/>
<feature type="binding site" evidence="6">
    <location>
        <position position="81"/>
    </location>
    <ligand>
        <name>S-adenosyl-L-methionine</name>
        <dbReference type="ChEBI" id="CHEBI:59789"/>
    </ligand>
</feature>
<evidence type="ECO:0000256" key="5">
    <source>
        <dbReference type="ARBA" id="ARBA00022691"/>
    </source>
</evidence>
<dbReference type="InterPro" id="IPR023397">
    <property type="entry name" value="SAM-dep_MeTrfase_MraW_recog"/>
</dbReference>
<organism evidence="7 8">
    <name type="scientific">Wenzhouxiangella limi</name>
    <dbReference type="NCBI Taxonomy" id="2707351"/>
    <lineage>
        <taxon>Bacteria</taxon>
        <taxon>Pseudomonadati</taxon>
        <taxon>Pseudomonadota</taxon>
        <taxon>Gammaproteobacteria</taxon>
        <taxon>Chromatiales</taxon>
        <taxon>Wenzhouxiangellaceae</taxon>
        <taxon>Wenzhouxiangella</taxon>
    </lineage>
</organism>
<feature type="binding site" evidence="6">
    <location>
        <position position="103"/>
    </location>
    <ligand>
        <name>S-adenosyl-L-methionine</name>
        <dbReference type="ChEBI" id="CHEBI:59789"/>
    </ligand>
</feature>
<dbReference type="GO" id="GO:0071424">
    <property type="term" value="F:rRNA (cytosine-N4-)-methyltransferase activity"/>
    <property type="evidence" value="ECO:0007669"/>
    <property type="project" value="UniProtKB-UniRule"/>
</dbReference>
<dbReference type="SUPFAM" id="SSF81799">
    <property type="entry name" value="Putative methyltransferase TM0872, insert domain"/>
    <property type="match status" value="1"/>
</dbReference>
<keyword evidence="8" id="KW-1185">Reference proteome</keyword>
<dbReference type="PANTHER" id="PTHR11265:SF0">
    <property type="entry name" value="12S RRNA N4-METHYLCYTIDINE METHYLTRANSFERASE"/>
    <property type="match status" value="1"/>
</dbReference>
<keyword evidence="4 6" id="KW-0808">Transferase</keyword>
<gene>
    <name evidence="6 7" type="primary">rsmH</name>
    <name evidence="7" type="ORF">G3I74_13095</name>
</gene>
<dbReference type="InterPro" id="IPR029063">
    <property type="entry name" value="SAM-dependent_MTases_sf"/>
</dbReference>
<protein>
    <recommendedName>
        <fullName evidence="6">Ribosomal RNA small subunit methyltransferase H</fullName>
        <ecNumber evidence="6">2.1.1.199</ecNumber>
    </recommendedName>
    <alternativeName>
        <fullName evidence="6">16S rRNA m(4)C1402 methyltransferase</fullName>
    </alternativeName>
    <alternativeName>
        <fullName evidence="6">rRNA (cytosine-N(4)-)-methyltransferase RsmH</fullName>
    </alternativeName>
</protein>
<evidence type="ECO:0000256" key="2">
    <source>
        <dbReference type="ARBA" id="ARBA00022552"/>
    </source>
</evidence>
<dbReference type="SUPFAM" id="SSF53335">
    <property type="entry name" value="S-adenosyl-L-methionine-dependent methyltransferases"/>
    <property type="match status" value="1"/>
</dbReference>
<dbReference type="InterPro" id="IPR002903">
    <property type="entry name" value="RsmH"/>
</dbReference>
<dbReference type="PANTHER" id="PTHR11265">
    <property type="entry name" value="S-ADENOSYL-METHYLTRANSFERASE MRAW"/>
    <property type="match status" value="1"/>
</dbReference>
<dbReference type="Gene3D" id="3.40.50.150">
    <property type="entry name" value="Vaccinia Virus protein VP39"/>
    <property type="match status" value="1"/>
</dbReference>
<dbReference type="GO" id="GO:0070475">
    <property type="term" value="P:rRNA base methylation"/>
    <property type="evidence" value="ECO:0007669"/>
    <property type="project" value="UniProtKB-UniRule"/>
</dbReference>
<sequence length="314" mass="34433">MGAVQQHVPVLLQPALDALNLTPGATVVDATYGRGGHSAAILEQLGSKGRLLVMDRDPAAVEHARRRFDGDARVTVWHGSFADLAELVRDEALTGLVDGLLVDLGVSSPQLDQPERGFSFREDGPLDMRMDPSSGEPASDWLGRVDENELTRVIRDYGEERHARRIARTIVREQAQQAITGTARLAAVVASAAGRSADKVHPATRTFQAIRIHVNDELGSLERLLEQGVEVLAPGGRFVVISFHSLEDRRVKQAWTRLSRPPAASRRHPVAPSFHPRLRLVGKLVRPDEQECAQNPRARSARMRVAEKLPEVAA</sequence>
<comment type="subcellular location">
    <subcellularLocation>
        <location evidence="6">Cytoplasm</location>
    </subcellularLocation>
</comment>
<dbReference type="EC" id="2.1.1.199" evidence="6"/>
<dbReference type="Proteomes" id="UP000484885">
    <property type="component" value="Unassembled WGS sequence"/>
</dbReference>
<dbReference type="RefSeq" id="WP_164212047.1">
    <property type="nucleotide sequence ID" value="NZ_JAAGSC010000043.1"/>
</dbReference>
<feature type="binding site" evidence="6">
    <location>
        <begin position="35"/>
        <end position="37"/>
    </location>
    <ligand>
        <name>S-adenosyl-L-methionine</name>
        <dbReference type="ChEBI" id="CHEBI:59789"/>
    </ligand>
</feature>
<evidence type="ECO:0000313" key="8">
    <source>
        <dbReference type="Proteomes" id="UP000484885"/>
    </source>
</evidence>
<name>A0A845V9S1_9GAMM</name>
<dbReference type="Pfam" id="PF01795">
    <property type="entry name" value="Methyltransf_5"/>
    <property type="match status" value="1"/>
</dbReference>
<comment type="function">
    <text evidence="6">Specifically methylates the N4 position of cytidine in position 1402 (C1402) of 16S rRNA.</text>
</comment>
<evidence type="ECO:0000256" key="6">
    <source>
        <dbReference type="HAMAP-Rule" id="MF_01007"/>
    </source>
</evidence>
<evidence type="ECO:0000256" key="1">
    <source>
        <dbReference type="ARBA" id="ARBA00010396"/>
    </source>
</evidence>
<evidence type="ECO:0000313" key="7">
    <source>
        <dbReference type="EMBL" id="NDY96665.1"/>
    </source>
</evidence>
<keyword evidence="3 6" id="KW-0489">Methyltransferase</keyword>